<protein>
    <recommendedName>
        <fullName evidence="2">Circumsporozoite protein</fullName>
    </recommendedName>
</protein>
<feature type="compositionally biased region" description="Basic residues" evidence="7">
    <location>
        <begin position="198"/>
        <end position="219"/>
    </location>
</feature>
<feature type="region of interest" description="Disordered" evidence="7">
    <location>
        <begin position="173"/>
        <end position="227"/>
    </location>
</feature>
<dbReference type="PANTHER" id="PTHR44826">
    <property type="entry name" value="SPORE COAT PROTEIN SP85"/>
    <property type="match status" value="1"/>
</dbReference>
<feature type="compositionally biased region" description="Low complexity" evidence="7">
    <location>
        <begin position="573"/>
        <end position="593"/>
    </location>
</feature>
<keyword evidence="3" id="KW-0748">Sporozoite</keyword>
<feature type="compositionally biased region" description="Low complexity" evidence="7">
    <location>
        <begin position="531"/>
        <end position="547"/>
    </location>
</feature>
<proteinExistence type="inferred from homology"/>
<keyword evidence="10" id="KW-1185">Reference proteome</keyword>
<name>A0AAD2JJR0_9STRA</name>
<feature type="chain" id="PRO_5042092129" description="Circumsporozoite protein" evidence="8">
    <location>
        <begin position="23"/>
        <end position="820"/>
    </location>
</feature>
<feature type="signal peptide" evidence="8">
    <location>
        <begin position="1"/>
        <end position="22"/>
    </location>
</feature>
<feature type="compositionally biased region" description="Polar residues" evidence="7">
    <location>
        <begin position="558"/>
        <end position="572"/>
    </location>
</feature>
<evidence type="ECO:0000313" key="9">
    <source>
        <dbReference type="EMBL" id="CAJ1957076.1"/>
    </source>
</evidence>
<feature type="compositionally biased region" description="Acidic residues" evidence="7">
    <location>
        <begin position="789"/>
        <end position="814"/>
    </location>
</feature>
<comment type="function">
    <text evidence="5">In the vertebrate host, binds to highly sulfated heparan sulfate proteoglycans (HSPGs) on the surface of host hepatocytes and is required for sporozoite invasion of the host hepatocytes.</text>
</comment>
<dbReference type="EMBL" id="CAKOGP040001936">
    <property type="protein sequence ID" value="CAJ1957076.1"/>
    <property type="molecule type" value="Genomic_DNA"/>
</dbReference>
<dbReference type="PANTHER" id="PTHR44826:SF3">
    <property type="entry name" value="SPORE COAT PROTEIN SP85"/>
    <property type="match status" value="1"/>
</dbReference>
<evidence type="ECO:0000256" key="5">
    <source>
        <dbReference type="ARBA" id="ARBA00033726"/>
    </source>
</evidence>
<evidence type="ECO:0000256" key="1">
    <source>
        <dbReference type="ARBA" id="ARBA00006241"/>
    </source>
</evidence>
<feature type="region of interest" description="Disordered" evidence="7">
    <location>
        <begin position="473"/>
        <end position="758"/>
    </location>
</feature>
<sequence length="820" mass="86266">MVKIMQFYSICTFLLMWHCALGGTSNERTAFNSRRGVSGDHSSSSADYFEANRIFERVVYVDIDAGEADLAGLSLVSTSTLEHQFVQSFNKLSEELCDIEGLRILAANIQYTDASKTEYILRRGGNKYTIEFQVFATCDNCNPFSVTVFDHRVLTTRRTREIEGDVETVFDRQLSSKKSSKKSASNSSSSSSSSSSKKSGKGKGKGKGKGGKGSKKSGKGKGGMVIGDKAQQNGQVICTAKNPQFRAPTEEEFREVYSVAVRGLMTGSTTRRQLGRNFVVGGLLPIQAITKVYEVLDGRCVAAFEEFNSIVTIEVSGNFEAATTAEYLELAEAFFQNYNALQAHGCDKPLFREVSAVEITMATPDTDGNGFFNLVLNVFASCQGVGCTDDISLFSDFNVFRRLLTNTTLEVDDPCECPVSPNRKNAAPSALEMGILFDETLQELRASGLVTNFQTARIITEVGVQAISPAPSGMPTVSNAPSISNAPSTSVKPTGGPPTFSQSPSALGSARPSVSFAPSNSMAPSLSPTISNKPSVSLVPSSNPSLSGAPSGKPSDSAPPSQAATTSVSPSGAPSTSKSPSEAPSGSGAPSVSEKPSSNPTNSLVPSFQPSNKPSVAASGVPSTKPSLAPSITPSSNPSASKQPSSQPSFKPSKSENPSLSVQPSLNPSGSDNPSASIQPSMNPSTKPSLNPSQNPSTQPSNNPSLSLNPSQKPSTQPSLNPSSIPSQNPSAKVPADLDEIDNSTPDFDKPPDNDIVFDPLAEEGAETAVLAATDSPTMAPVEPVEPVVADDDDAGDDDADDDDADDDDADDDDSERRQQ</sequence>
<feature type="compositionally biased region" description="Polar residues" evidence="7">
    <location>
        <begin position="656"/>
        <end position="687"/>
    </location>
</feature>
<feature type="compositionally biased region" description="Polar residues" evidence="7">
    <location>
        <begin position="621"/>
        <end position="633"/>
    </location>
</feature>
<feature type="compositionally biased region" description="Low complexity" evidence="7">
    <location>
        <begin position="634"/>
        <end position="652"/>
    </location>
</feature>
<evidence type="ECO:0000256" key="2">
    <source>
        <dbReference type="ARBA" id="ARBA00021911"/>
    </source>
</evidence>
<evidence type="ECO:0000256" key="4">
    <source>
        <dbReference type="ARBA" id="ARBA00022737"/>
    </source>
</evidence>
<evidence type="ECO:0000313" key="10">
    <source>
        <dbReference type="Proteomes" id="UP001295423"/>
    </source>
</evidence>
<evidence type="ECO:0000256" key="3">
    <source>
        <dbReference type="ARBA" id="ARBA00022522"/>
    </source>
</evidence>
<feature type="compositionally biased region" description="Polar residues" evidence="7">
    <location>
        <begin position="516"/>
        <end position="530"/>
    </location>
</feature>
<feature type="compositionally biased region" description="Polar residues" evidence="7">
    <location>
        <begin position="475"/>
        <end position="492"/>
    </location>
</feature>
<feature type="compositionally biased region" description="Polar residues" evidence="7">
    <location>
        <begin position="594"/>
        <end position="614"/>
    </location>
</feature>
<dbReference type="Proteomes" id="UP001295423">
    <property type="component" value="Unassembled WGS sequence"/>
</dbReference>
<feature type="compositionally biased region" description="Low complexity" evidence="7">
    <location>
        <begin position="182"/>
        <end position="197"/>
    </location>
</feature>
<dbReference type="InterPro" id="IPR051860">
    <property type="entry name" value="Plasmodium_CSP_Invasion"/>
</dbReference>
<reference evidence="9" key="1">
    <citation type="submission" date="2023-08" db="EMBL/GenBank/DDBJ databases">
        <authorList>
            <person name="Audoor S."/>
            <person name="Bilcke G."/>
        </authorList>
    </citation>
    <scope>NUCLEOTIDE SEQUENCE</scope>
</reference>
<comment type="caution">
    <text evidence="9">The sequence shown here is derived from an EMBL/GenBank/DDBJ whole genome shotgun (WGS) entry which is preliminary data.</text>
</comment>
<evidence type="ECO:0000256" key="6">
    <source>
        <dbReference type="ARBA" id="ARBA00045806"/>
    </source>
</evidence>
<comment type="function">
    <text evidence="6">Essential sporozoite protein. In the mosquito vector, required for sporozoite development in the oocyst, migration through the vector hemolymph and entry into the vector salivary glands. In the vertebrate host, required for sporozoite migration through the host dermis and infection of host hepatocytes. Binds to highly sulfated heparan sulfate proteoglycans (HSPGs) on the surface of host hepatocytes.</text>
</comment>
<feature type="region of interest" description="Disordered" evidence="7">
    <location>
        <begin position="773"/>
        <end position="820"/>
    </location>
</feature>
<organism evidence="9 10">
    <name type="scientific">Cylindrotheca closterium</name>
    <dbReference type="NCBI Taxonomy" id="2856"/>
    <lineage>
        <taxon>Eukaryota</taxon>
        <taxon>Sar</taxon>
        <taxon>Stramenopiles</taxon>
        <taxon>Ochrophyta</taxon>
        <taxon>Bacillariophyta</taxon>
        <taxon>Bacillariophyceae</taxon>
        <taxon>Bacillariophycidae</taxon>
        <taxon>Bacillariales</taxon>
        <taxon>Bacillariaceae</taxon>
        <taxon>Cylindrotheca</taxon>
    </lineage>
</organism>
<accession>A0AAD2JJR0</accession>
<keyword evidence="4" id="KW-0677">Repeat</keyword>
<feature type="compositionally biased region" description="Low complexity" evidence="7">
    <location>
        <begin position="688"/>
        <end position="715"/>
    </location>
</feature>
<evidence type="ECO:0000256" key="8">
    <source>
        <dbReference type="SAM" id="SignalP"/>
    </source>
</evidence>
<comment type="similarity">
    <text evidence="1">Belongs to the plasmodium circumsporozoite protein family.</text>
</comment>
<keyword evidence="8" id="KW-0732">Signal</keyword>
<evidence type="ECO:0000256" key="7">
    <source>
        <dbReference type="SAM" id="MobiDB-lite"/>
    </source>
</evidence>
<feature type="compositionally biased region" description="Polar residues" evidence="7">
    <location>
        <begin position="716"/>
        <end position="731"/>
    </location>
</feature>
<gene>
    <name evidence="9" type="ORF">CYCCA115_LOCUS16534</name>
</gene>
<dbReference type="AlphaFoldDB" id="A0AAD2JJR0"/>